<gene>
    <name evidence="2" type="ORF">FGO68_gene17163</name>
</gene>
<protein>
    <recommendedName>
        <fullName evidence="4">MORN repeat protein</fullName>
    </recommendedName>
</protein>
<evidence type="ECO:0000313" key="3">
    <source>
        <dbReference type="Proteomes" id="UP000785679"/>
    </source>
</evidence>
<dbReference type="PANTHER" id="PTHR23084">
    <property type="entry name" value="PHOSPHATIDYLINOSITOL-4-PHOSPHATE 5-KINASE RELATED"/>
    <property type="match status" value="1"/>
</dbReference>
<keyword evidence="3" id="KW-1185">Reference proteome</keyword>
<comment type="caution">
    <text evidence="2">The sequence shown here is derived from an EMBL/GenBank/DDBJ whole genome shotgun (WGS) entry which is preliminary data.</text>
</comment>
<dbReference type="EMBL" id="RRYP01004945">
    <property type="protein sequence ID" value="TNV82446.1"/>
    <property type="molecule type" value="Genomic_DNA"/>
</dbReference>
<dbReference type="OrthoDB" id="48314at2759"/>
<feature type="compositionally biased region" description="Low complexity" evidence="1">
    <location>
        <begin position="31"/>
        <end position="47"/>
    </location>
</feature>
<dbReference type="PANTHER" id="PTHR23084:SF263">
    <property type="entry name" value="MORN REPEAT-CONTAINING PROTEIN 1"/>
    <property type="match status" value="1"/>
</dbReference>
<proteinExistence type="predicted"/>
<dbReference type="SUPFAM" id="SSF82185">
    <property type="entry name" value="Histone H3 K4-specific methyltransferase SET7/9 N-terminal domain"/>
    <property type="match status" value="1"/>
</dbReference>
<reference evidence="2" key="1">
    <citation type="submission" date="2019-06" db="EMBL/GenBank/DDBJ databases">
        <authorList>
            <person name="Zheng W."/>
        </authorList>
    </citation>
    <scope>NUCLEOTIDE SEQUENCE</scope>
    <source>
        <strain evidence="2">QDHG01</strain>
    </source>
</reference>
<feature type="region of interest" description="Disordered" evidence="1">
    <location>
        <begin position="16"/>
        <end position="47"/>
    </location>
</feature>
<evidence type="ECO:0008006" key="4">
    <source>
        <dbReference type="Google" id="ProtNLM"/>
    </source>
</evidence>
<evidence type="ECO:0000313" key="2">
    <source>
        <dbReference type="EMBL" id="TNV82446.1"/>
    </source>
</evidence>
<dbReference type="Proteomes" id="UP000785679">
    <property type="component" value="Unassembled WGS sequence"/>
</dbReference>
<name>A0A8J8T5M8_HALGN</name>
<dbReference type="AlphaFoldDB" id="A0A8J8T5M8"/>
<evidence type="ECO:0000256" key="1">
    <source>
        <dbReference type="SAM" id="MobiDB-lite"/>
    </source>
</evidence>
<accession>A0A8J8T5M8</accession>
<organism evidence="2 3">
    <name type="scientific">Halteria grandinella</name>
    <dbReference type="NCBI Taxonomy" id="5974"/>
    <lineage>
        <taxon>Eukaryota</taxon>
        <taxon>Sar</taxon>
        <taxon>Alveolata</taxon>
        <taxon>Ciliophora</taxon>
        <taxon>Intramacronucleata</taxon>
        <taxon>Spirotrichea</taxon>
        <taxon>Stichotrichia</taxon>
        <taxon>Sporadotrichida</taxon>
        <taxon>Halteriidae</taxon>
        <taxon>Halteria</taxon>
    </lineage>
</organism>
<sequence>MSVIFFKKTQINHVSSSQHSSTPFDKKDDTQGSNNTNSNDTQNINNINKSNYSGGGIVIVENSKAEPIYSWTYFADNGTKQFEVFNQTLVTKLGQVKKKLDQLGGWKESYKFTRDYFGDTQVFSRNYSVENQKTVKRMYLGEMQNNLRWGYGVFMTIRDSFSNGYLFEGKWVNDNPTTGRLIETKWGILSETSVYEGSVFWNDLVKDIQYTGNGTLYLKEYNYTGMFLYGKKNGEGTQYLRNGEIFWGKFQDDYKFGNGILLTLNGTYLEGYYTSNLKDGYFYVYDKNHRALEQRYYKLGEGDSYTTTHVYSNGDW</sequence>